<proteinExistence type="inferred from homology"/>
<keyword evidence="8" id="KW-1185">Reference proteome</keyword>
<dbReference type="GO" id="GO:0042246">
    <property type="term" value="P:tissue regeneration"/>
    <property type="evidence" value="ECO:0007669"/>
    <property type="project" value="InterPro"/>
</dbReference>
<reference evidence="9" key="1">
    <citation type="submission" date="2025-08" db="UniProtKB">
        <authorList>
            <consortium name="RefSeq"/>
        </authorList>
    </citation>
    <scope>IDENTIFICATION</scope>
</reference>
<keyword evidence="5 7" id="KW-1133">Transmembrane helix</keyword>
<keyword evidence="3 7" id="KW-0812">Transmembrane</keyword>
<dbReference type="PANTHER" id="PTHR12316:SF17">
    <property type="entry name" value="NINJURIN C, ISOFORM D"/>
    <property type="match status" value="1"/>
</dbReference>
<name>A0AAJ7PB11_9ACAR</name>
<gene>
    <name evidence="9" type="primary">LOC100906616</name>
</gene>
<accession>A0AAJ7PB11</accession>
<comment type="subcellular location">
    <subcellularLocation>
        <location evidence="1">Membrane</location>
        <topology evidence="1">Multi-pass membrane protein</topology>
    </subcellularLocation>
</comment>
<dbReference type="RefSeq" id="XP_018497274.1">
    <property type="nucleotide sequence ID" value="XM_018641758.1"/>
</dbReference>
<dbReference type="GO" id="GO:0007155">
    <property type="term" value="P:cell adhesion"/>
    <property type="evidence" value="ECO:0007669"/>
    <property type="project" value="UniProtKB-KW"/>
</dbReference>
<comment type="similarity">
    <text evidence="2">Belongs to the ninjurin family.</text>
</comment>
<evidence type="ECO:0000256" key="6">
    <source>
        <dbReference type="ARBA" id="ARBA00023136"/>
    </source>
</evidence>
<evidence type="ECO:0000256" key="1">
    <source>
        <dbReference type="ARBA" id="ARBA00004141"/>
    </source>
</evidence>
<evidence type="ECO:0000313" key="9">
    <source>
        <dbReference type="RefSeq" id="XP_018497274.1"/>
    </source>
</evidence>
<protein>
    <submittedName>
        <fullName evidence="9">Uncharacterized protein LOC100906616</fullName>
    </submittedName>
</protein>
<organism evidence="8 9">
    <name type="scientific">Galendromus occidentalis</name>
    <name type="common">western predatory mite</name>
    <dbReference type="NCBI Taxonomy" id="34638"/>
    <lineage>
        <taxon>Eukaryota</taxon>
        <taxon>Metazoa</taxon>
        <taxon>Ecdysozoa</taxon>
        <taxon>Arthropoda</taxon>
        <taxon>Chelicerata</taxon>
        <taxon>Arachnida</taxon>
        <taxon>Acari</taxon>
        <taxon>Parasitiformes</taxon>
        <taxon>Mesostigmata</taxon>
        <taxon>Gamasina</taxon>
        <taxon>Phytoseioidea</taxon>
        <taxon>Phytoseiidae</taxon>
        <taxon>Typhlodrominae</taxon>
        <taxon>Galendromus</taxon>
    </lineage>
</organism>
<dbReference type="Pfam" id="PF04923">
    <property type="entry name" value="Ninjurin"/>
    <property type="match status" value="1"/>
</dbReference>
<dbReference type="Proteomes" id="UP000694867">
    <property type="component" value="Unplaced"/>
</dbReference>
<dbReference type="KEGG" id="goe:100906616"/>
<keyword evidence="4" id="KW-0130">Cell adhesion</keyword>
<evidence type="ECO:0000256" key="2">
    <source>
        <dbReference type="ARBA" id="ARBA00008141"/>
    </source>
</evidence>
<evidence type="ECO:0000256" key="4">
    <source>
        <dbReference type="ARBA" id="ARBA00022889"/>
    </source>
</evidence>
<evidence type="ECO:0000256" key="7">
    <source>
        <dbReference type="SAM" id="Phobius"/>
    </source>
</evidence>
<feature type="transmembrane region" description="Helical" evidence="7">
    <location>
        <begin position="136"/>
        <end position="158"/>
    </location>
</feature>
<feature type="non-terminal residue" evidence="9">
    <location>
        <position position="186"/>
    </location>
</feature>
<feature type="transmembrane region" description="Helical" evidence="7">
    <location>
        <begin position="98"/>
        <end position="124"/>
    </location>
</feature>
<dbReference type="AlphaFoldDB" id="A0AAJ7PB11"/>
<dbReference type="GeneID" id="100906616"/>
<evidence type="ECO:0000256" key="5">
    <source>
        <dbReference type="ARBA" id="ARBA00022989"/>
    </source>
</evidence>
<dbReference type="PANTHER" id="PTHR12316">
    <property type="entry name" value="NINJURIN-RELATED"/>
    <property type="match status" value="1"/>
</dbReference>
<dbReference type="GO" id="GO:0016020">
    <property type="term" value="C:membrane"/>
    <property type="evidence" value="ECO:0007669"/>
    <property type="project" value="UniProtKB-SubCell"/>
</dbReference>
<keyword evidence="6 7" id="KW-0472">Membrane</keyword>
<sequence>MGSTMPQQISDQHFAGDRIGRRALSDAFDESGLRYKKKVEGISPEQRAKNEYDEMSLTSRRMMIAGGFLDIALFTTNCEQLKFAIDSKELSNIGRYQFVIVMLAVSLTLQGIMAILFFASGFFSEIKESSRKRRRIINHVILIMVALVTLVNIVITTFSNKAEIAKFCMSMKQIADNIHGDDVPFD</sequence>
<evidence type="ECO:0000313" key="8">
    <source>
        <dbReference type="Proteomes" id="UP000694867"/>
    </source>
</evidence>
<dbReference type="InterPro" id="IPR007007">
    <property type="entry name" value="Ninjurin"/>
</dbReference>
<evidence type="ECO:0000256" key="3">
    <source>
        <dbReference type="ARBA" id="ARBA00022692"/>
    </source>
</evidence>